<keyword evidence="6" id="KW-0378">Hydrolase</keyword>
<dbReference type="EMBL" id="JARBHB010000002">
    <property type="protein sequence ID" value="KAJ8893047.1"/>
    <property type="molecule type" value="Genomic_DNA"/>
</dbReference>
<proteinExistence type="inferred from homology"/>
<evidence type="ECO:0000256" key="7">
    <source>
        <dbReference type="ARBA" id="ARBA00023242"/>
    </source>
</evidence>
<dbReference type="PANTHER" id="PTHR22930">
    <property type="match status" value="1"/>
</dbReference>
<evidence type="ECO:0000259" key="8">
    <source>
        <dbReference type="Pfam" id="PF13359"/>
    </source>
</evidence>
<feature type="domain" description="DDE Tnp4" evidence="8">
    <location>
        <begin position="71"/>
        <end position="195"/>
    </location>
</feature>
<evidence type="ECO:0000256" key="4">
    <source>
        <dbReference type="ARBA" id="ARBA00022722"/>
    </source>
</evidence>
<keyword evidence="5" id="KW-0479">Metal-binding</keyword>
<dbReference type="PANTHER" id="PTHR22930:SF269">
    <property type="entry name" value="NUCLEASE HARBI1-LIKE PROTEIN"/>
    <property type="match status" value="1"/>
</dbReference>
<organism evidence="9 10">
    <name type="scientific">Dryococelus australis</name>
    <dbReference type="NCBI Taxonomy" id="614101"/>
    <lineage>
        <taxon>Eukaryota</taxon>
        <taxon>Metazoa</taxon>
        <taxon>Ecdysozoa</taxon>
        <taxon>Arthropoda</taxon>
        <taxon>Hexapoda</taxon>
        <taxon>Insecta</taxon>
        <taxon>Pterygota</taxon>
        <taxon>Neoptera</taxon>
        <taxon>Polyneoptera</taxon>
        <taxon>Phasmatodea</taxon>
        <taxon>Verophasmatodea</taxon>
        <taxon>Anareolatae</taxon>
        <taxon>Phasmatidae</taxon>
        <taxon>Eurycanthinae</taxon>
        <taxon>Dryococelus</taxon>
    </lineage>
</organism>
<evidence type="ECO:0000256" key="5">
    <source>
        <dbReference type="ARBA" id="ARBA00022723"/>
    </source>
</evidence>
<keyword evidence="4" id="KW-0540">Nuclease</keyword>
<evidence type="ECO:0000256" key="3">
    <source>
        <dbReference type="ARBA" id="ARBA00006958"/>
    </source>
</evidence>
<dbReference type="Proteomes" id="UP001159363">
    <property type="component" value="Chromosome 2"/>
</dbReference>
<evidence type="ECO:0000313" key="10">
    <source>
        <dbReference type="Proteomes" id="UP001159363"/>
    </source>
</evidence>
<evidence type="ECO:0000256" key="6">
    <source>
        <dbReference type="ARBA" id="ARBA00022801"/>
    </source>
</evidence>
<evidence type="ECO:0000313" key="9">
    <source>
        <dbReference type="EMBL" id="KAJ8893047.1"/>
    </source>
</evidence>
<comment type="cofactor">
    <cofactor evidence="1">
        <name>a divalent metal cation</name>
        <dbReference type="ChEBI" id="CHEBI:60240"/>
    </cofactor>
</comment>
<dbReference type="InterPro" id="IPR045249">
    <property type="entry name" value="HARBI1-like"/>
</dbReference>
<keyword evidence="10" id="KW-1185">Reference proteome</keyword>
<keyword evidence="7" id="KW-0539">Nucleus</keyword>
<gene>
    <name evidence="9" type="ORF">PR048_005628</name>
</gene>
<dbReference type="Pfam" id="PF13359">
    <property type="entry name" value="DDE_Tnp_4"/>
    <property type="match status" value="1"/>
</dbReference>
<protein>
    <recommendedName>
        <fullName evidence="8">DDE Tnp4 domain-containing protein</fullName>
    </recommendedName>
</protein>
<evidence type="ECO:0000256" key="1">
    <source>
        <dbReference type="ARBA" id="ARBA00001968"/>
    </source>
</evidence>
<name>A0ABQ9I999_9NEOP</name>
<accession>A0ABQ9I999</accession>
<evidence type="ECO:0000256" key="2">
    <source>
        <dbReference type="ARBA" id="ARBA00004123"/>
    </source>
</evidence>
<comment type="subcellular location">
    <subcellularLocation>
        <location evidence="2">Nucleus</location>
    </subcellularLocation>
</comment>
<sequence>MLNCISPPEMLAVTLRYLATGNISKDLHYIFPIGIKTVRKIVRVLWQISRIVLGQSMASTSESFSHRINVLMAVVDTNYDFIYVNVGAYGKDCSVQDETLNIPSPKSLPDTEEALSSVFVGDEAFALNSNFLCPYGGRELDHVNQVFNYRLTRARRFVECVFGIMSNKWRIFQRPLNISTDFAVDILKACCILQNFIHKEEGLSTTFIDTIIDENSELSTLPRSQAERGSLGTNAIRN</sequence>
<reference evidence="9 10" key="1">
    <citation type="submission" date="2023-02" db="EMBL/GenBank/DDBJ databases">
        <title>LHISI_Scaffold_Assembly.</title>
        <authorList>
            <person name="Stuart O.P."/>
            <person name="Cleave R."/>
            <person name="Magrath M.J.L."/>
            <person name="Mikheyev A.S."/>
        </authorList>
    </citation>
    <scope>NUCLEOTIDE SEQUENCE [LARGE SCALE GENOMIC DNA]</scope>
    <source>
        <strain evidence="9">Daus_M_001</strain>
        <tissue evidence="9">Leg muscle</tissue>
    </source>
</reference>
<dbReference type="InterPro" id="IPR027806">
    <property type="entry name" value="HARBI1_dom"/>
</dbReference>
<comment type="caution">
    <text evidence="9">The sequence shown here is derived from an EMBL/GenBank/DDBJ whole genome shotgun (WGS) entry which is preliminary data.</text>
</comment>
<comment type="similarity">
    <text evidence="3">Belongs to the HARBI1 family.</text>
</comment>